<keyword evidence="3" id="KW-0408">Iron</keyword>
<dbReference type="Proteomes" id="UP000032417">
    <property type="component" value="Chromosome 1"/>
</dbReference>
<evidence type="ECO:0000256" key="1">
    <source>
        <dbReference type="ARBA" id="ARBA00022485"/>
    </source>
</evidence>
<dbReference type="PROSITE" id="PS51656">
    <property type="entry name" value="4FE4S"/>
    <property type="match status" value="1"/>
</dbReference>
<gene>
    <name evidence="7" type="ORF">ING2E5B_2393</name>
</gene>
<dbReference type="PANTHER" id="PTHR43560:SF1">
    <property type="entry name" value="ION-TRANSLOCATING OXIDOREDUCTASE COMPLEX SUBUNIT B"/>
    <property type="match status" value="1"/>
</dbReference>
<dbReference type="InterPro" id="IPR004108">
    <property type="entry name" value="Fe_hydrogenase_lsu_C"/>
</dbReference>
<sequence>MKDRNYTHSIQIDINKCIGCSHCMRVCSTQAIRIVKGHALIQPERCIDCGECYRVCPQRAVYAKDDGLKSAEKSGYKIALVPSVFIGQFSSEYSATQVMDAIKQLGFDDVFEVEQAVDFIKEEYMKLKSDELQRPLISSFCPAVVRLIQVKYPSLTHNIIRLKAPHDIAAIYLRESKKNLVKVDSSIHIYYITPCAAKIVAALSPVGEDKSAIDSTINMTEVYNRISVILIGEKNSGKHKTAANMSPDSVQWSLSGTEKKYYAGRNLAIDGIENVIEFLEKLESGHIKDIDFLEMRACDQGCAGGILCPGNRFLTVERLEQRQKRLENLKSVNRGKVFNSLLDYSEKLHESSGVDPVYPRDGLLLDDDMEKALIKLQRINRLESYLPGFDCGACGAPSCRNLAEDIIKDKATISHCVFVQRIMEKNYKLSPDQAFTVIEKIWGKGRLDKLY</sequence>
<dbReference type="Gene3D" id="3.30.70.20">
    <property type="match status" value="1"/>
</dbReference>
<dbReference type="OrthoDB" id="9798098at2"/>
<name>A0A098C3Y2_9BACT</name>
<dbReference type="KEGG" id="pbt:ING2E5B_2393"/>
<dbReference type="GO" id="GO:0046872">
    <property type="term" value="F:metal ion binding"/>
    <property type="evidence" value="ECO:0007669"/>
    <property type="project" value="UniProtKB-KW"/>
</dbReference>
<feature type="domain" description="4Fe-4S ferredoxin-type" evidence="5">
    <location>
        <begin position="37"/>
        <end position="66"/>
    </location>
</feature>
<dbReference type="InterPro" id="IPR017900">
    <property type="entry name" value="4Fe4S_Fe_S_CS"/>
</dbReference>
<evidence type="ECO:0000313" key="7">
    <source>
        <dbReference type="EMBL" id="CEA17118.1"/>
    </source>
</evidence>
<dbReference type="AlphaFoldDB" id="A0A098C3Y2"/>
<keyword evidence="2" id="KW-0479">Metal-binding</keyword>
<evidence type="ECO:0000256" key="3">
    <source>
        <dbReference type="ARBA" id="ARBA00023004"/>
    </source>
</evidence>
<dbReference type="Pfam" id="PF04060">
    <property type="entry name" value="FeS"/>
    <property type="match status" value="1"/>
</dbReference>
<dbReference type="InterPro" id="IPR050395">
    <property type="entry name" value="4Fe4S_Ferredoxin_RnfB"/>
</dbReference>
<dbReference type="Gene3D" id="1.10.15.40">
    <property type="entry name" value="Electron transport complex subunit B, putative Fe-S cluster"/>
    <property type="match status" value="1"/>
</dbReference>
<proteinExistence type="predicted"/>
<dbReference type="PROSITE" id="PS00198">
    <property type="entry name" value="4FE4S_FER_1"/>
    <property type="match status" value="1"/>
</dbReference>
<dbReference type="Pfam" id="PF02906">
    <property type="entry name" value="Fe_hyd_lg_C"/>
    <property type="match status" value="1"/>
</dbReference>
<dbReference type="EMBL" id="LN515532">
    <property type="protein sequence ID" value="CEA17118.1"/>
    <property type="molecule type" value="Genomic_DNA"/>
</dbReference>
<dbReference type="InterPro" id="IPR009016">
    <property type="entry name" value="Fe_hydrogenase"/>
</dbReference>
<evidence type="ECO:0000256" key="4">
    <source>
        <dbReference type="ARBA" id="ARBA00023014"/>
    </source>
</evidence>
<dbReference type="STRING" id="1562970.ING2E5B_2393"/>
<keyword evidence="8" id="KW-1185">Reference proteome</keyword>
<dbReference type="Gene3D" id="3.40.950.10">
    <property type="entry name" value="Fe-only Hydrogenase (Larger Subunit), Chain L, domain 3"/>
    <property type="match status" value="1"/>
</dbReference>
<reference evidence="7 8" key="1">
    <citation type="submission" date="2014-08" db="EMBL/GenBank/DDBJ databases">
        <authorList>
            <person name="Wibberg D."/>
        </authorList>
    </citation>
    <scope>NUCLEOTIDE SEQUENCE [LARGE SCALE GENOMIC DNA]</scope>
    <source>
        <strain evidence="8">ING2-E5B</strain>
    </source>
</reference>
<dbReference type="InterPro" id="IPR007202">
    <property type="entry name" value="4Fe-4S_dom"/>
</dbReference>
<evidence type="ECO:0000259" key="5">
    <source>
        <dbReference type="PROSITE" id="PS51379"/>
    </source>
</evidence>
<dbReference type="SUPFAM" id="SSF54862">
    <property type="entry name" value="4Fe-4S ferredoxins"/>
    <property type="match status" value="1"/>
</dbReference>
<dbReference type="GO" id="GO:0051539">
    <property type="term" value="F:4 iron, 4 sulfur cluster binding"/>
    <property type="evidence" value="ECO:0007669"/>
    <property type="project" value="UniProtKB-KW"/>
</dbReference>
<feature type="domain" description="4Fe-4S ferredoxin-type" evidence="5">
    <location>
        <begin position="8"/>
        <end position="36"/>
    </location>
</feature>
<keyword evidence="4" id="KW-0411">Iron-sulfur</keyword>
<evidence type="ECO:0000256" key="2">
    <source>
        <dbReference type="ARBA" id="ARBA00022723"/>
    </source>
</evidence>
<organism evidence="7 8">
    <name type="scientific">Fermentimonas caenicola</name>
    <dbReference type="NCBI Taxonomy" id="1562970"/>
    <lineage>
        <taxon>Bacteria</taxon>
        <taxon>Pseudomonadati</taxon>
        <taxon>Bacteroidota</taxon>
        <taxon>Bacteroidia</taxon>
        <taxon>Bacteroidales</taxon>
        <taxon>Dysgonomonadaceae</taxon>
        <taxon>Fermentimonas</taxon>
    </lineage>
</organism>
<feature type="domain" description="4Fe-4S" evidence="6">
    <location>
        <begin position="374"/>
        <end position="433"/>
    </location>
</feature>
<dbReference type="InterPro" id="IPR017896">
    <property type="entry name" value="4Fe4S_Fe-S-bd"/>
</dbReference>
<keyword evidence="1" id="KW-0004">4Fe-4S</keyword>
<dbReference type="SUPFAM" id="SSF53920">
    <property type="entry name" value="Fe-only hydrogenase"/>
    <property type="match status" value="1"/>
</dbReference>
<accession>A0A098C3Y2</accession>
<dbReference type="PATRIC" id="fig|1562970.3.peg.2367"/>
<evidence type="ECO:0000313" key="8">
    <source>
        <dbReference type="Proteomes" id="UP000032417"/>
    </source>
</evidence>
<dbReference type="HOGENOM" id="CLU_036585_0_0_10"/>
<dbReference type="Pfam" id="PF13237">
    <property type="entry name" value="Fer4_10"/>
    <property type="match status" value="1"/>
</dbReference>
<protein>
    <submittedName>
        <fullName evidence="7">Ferredoxin 2</fullName>
    </submittedName>
</protein>
<dbReference type="PANTHER" id="PTHR43560">
    <property type="entry name" value="ION-TRANSLOCATING OXIDOREDUCTASE COMPLEX SUBUNIT B"/>
    <property type="match status" value="1"/>
</dbReference>
<evidence type="ECO:0000259" key="6">
    <source>
        <dbReference type="PROSITE" id="PS51656"/>
    </source>
</evidence>
<dbReference type="PROSITE" id="PS51379">
    <property type="entry name" value="4FE4S_FER_2"/>
    <property type="match status" value="2"/>
</dbReference>